<dbReference type="InterPro" id="IPR026444">
    <property type="entry name" value="Secre_tail"/>
</dbReference>
<dbReference type="OrthoDB" id="1247931at2"/>
<dbReference type="RefSeq" id="WP_121908096.1">
    <property type="nucleotide sequence ID" value="NZ_REFC01000014.1"/>
</dbReference>
<dbReference type="AlphaFoldDB" id="A0A3L9YF51"/>
<reference evidence="4 5" key="1">
    <citation type="submission" date="2018-10" db="EMBL/GenBank/DDBJ databases">
        <title>Genomic Encyclopedia of Archaeal and Bacterial Type Strains, Phase II (KMG-II): from individual species to whole genera.</title>
        <authorList>
            <person name="Goeker M."/>
        </authorList>
    </citation>
    <scope>NUCLEOTIDE SEQUENCE [LARGE SCALE GENOMIC DNA]</scope>
    <source>
        <strain evidence="4 5">DSM 23424</strain>
    </source>
</reference>
<dbReference type="Proteomes" id="UP000271339">
    <property type="component" value="Unassembled WGS sequence"/>
</dbReference>
<feature type="domain" description="Secretion system C-terminal sorting" evidence="3">
    <location>
        <begin position="179"/>
        <end position="240"/>
    </location>
</feature>
<comment type="caution">
    <text evidence="4">The sequence shown here is derived from an EMBL/GenBank/DDBJ whole genome shotgun (WGS) entry which is preliminary data.</text>
</comment>
<evidence type="ECO:0000259" key="3">
    <source>
        <dbReference type="Pfam" id="PF18962"/>
    </source>
</evidence>
<organism evidence="4 5">
    <name type="scientific">Ulvibacter antarcticus</name>
    <dbReference type="NCBI Taxonomy" id="442714"/>
    <lineage>
        <taxon>Bacteria</taxon>
        <taxon>Pseudomonadati</taxon>
        <taxon>Bacteroidota</taxon>
        <taxon>Flavobacteriia</taxon>
        <taxon>Flavobacteriales</taxon>
        <taxon>Flavobacteriaceae</taxon>
        <taxon>Ulvibacter</taxon>
    </lineage>
</organism>
<dbReference type="NCBIfam" id="TIGR04183">
    <property type="entry name" value="Por_Secre_tail"/>
    <property type="match status" value="1"/>
</dbReference>
<accession>A0A3L9YF51</accession>
<evidence type="ECO:0000256" key="1">
    <source>
        <dbReference type="ARBA" id="ARBA00022729"/>
    </source>
</evidence>
<keyword evidence="1 2" id="KW-0732">Signal</keyword>
<proteinExistence type="predicted"/>
<dbReference type="EMBL" id="REFC01000014">
    <property type="protein sequence ID" value="RMA57739.1"/>
    <property type="molecule type" value="Genomic_DNA"/>
</dbReference>
<sequence>MKQKLLLLSVLFASFSMLAQSYTVVDGDGGAILDGHEVTYGVLTYPEASLDFFVTNTTSAEIYMRIELESAVNADGTGFELCFGECLSNLSIGQSVPAAPEFIAIPVGGTTPQGNHFYNSFAGNGSDVLEYNFRFYLSDAAGNDIGEELRLTYYYDPLLSLNDFEALDVNIFNTTITNELTVDVAEDVNLKVYDLQGRIVKNENLNAGRTSINMSDLSAQMYILQFDNNRGLSHTQKVVVK</sequence>
<feature type="chain" id="PRO_5018051366" evidence="2">
    <location>
        <begin position="20"/>
        <end position="241"/>
    </location>
</feature>
<evidence type="ECO:0000313" key="5">
    <source>
        <dbReference type="Proteomes" id="UP000271339"/>
    </source>
</evidence>
<evidence type="ECO:0000313" key="4">
    <source>
        <dbReference type="EMBL" id="RMA57739.1"/>
    </source>
</evidence>
<dbReference type="Pfam" id="PF18962">
    <property type="entry name" value="Por_Secre_tail"/>
    <property type="match status" value="1"/>
</dbReference>
<name>A0A3L9YF51_9FLAO</name>
<keyword evidence="5" id="KW-1185">Reference proteome</keyword>
<gene>
    <name evidence="4" type="ORF">BXY75_2544</name>
</gene>
<protein>
    <submittedName>
        <fullName evidence="4">Putative secreted protein (Por secretion system target)</fullName>
    </submittedName>
</protein>
<feature type="signal peptide" evidence="2">
    <location>
        <begin position="1"/>
        <end position="19"/>
    </location>
</feature>
<evidence type="ECO:0000256" key="2">
    <source>
        <dbReference type="SAM" id="SignalP"/>
    </source>
</evidence>